<dbReference type="CDD" id="cd00009">
    <property type="entry name" value="AAA"/>
    <property type="match status" value="1"/>
</dbReference>
<evidence type="ECO:0000313" key="9">
    <source>
        <dbReference type="EMBL" id="MBK1703658.1"/>
    </source>
</evidence>
<dbReference type="PANTHER" id="PTHR32071">
    <property type="entry name" value="TRANSCRIPTIONAL REGULATORY PROTEIN"/>
    <property type="match status" value="1"/>
</dbReference>
<feature type="domain" description="Sigma-54 factor interaction" evidence="7">
    <location>
        <begin position="165"/>
        <end position="394"/>
    </location>
</feature>
<keyword evidence="10" id="KW-1185">Reference proteome</keyword>
<dbReference type="GO" id="GO:0006355">
    <property type="term" value="P:regulation of DNA-templated transcription"/>
    <property type="evidence" value="ECO:0007669"/>
    <property type="project" value="InterPro"/>
</dbReference>
<evidence type="ECO:0000256" key="2">
    <source>
        <dbReference type="ARBA" id="ARBA00022840"/>
    </source>
</evidence>
<keyword evidence="1" id="KW-0547">Nucleotide-binding</keyword>
<name>A0AAJ0U1Q4_9GAMM</name>
<dbReference type="PROSITE" id="PS50110">
    <property type="entry name" value="RESPONSE_REGULATORY"/>
    <property type="match status" value="1"/>
</dbReference>
<dbReference type="FunFam" id="3.40.50.300:FF:000006">
    <property type="entry name" value="DNA-binding transcriptional regulator NtrC"/>
    <property type="match status" value="1"/>
</dbReference>
<dbReference type="Pfam" id="PF25601">
    <property type="entry name" value="AAA_lid_14"/>
    <property type="match status" value="1"/>
</dbReference>
<dbReference type="Pfam" id="PF00072">
    <property type="entry name" value="Response_reg"/>
    <property type="match status" value="1"/>
</dbReference>
<dbReference type="Pfam" id="PF02954">
    <property type="entry name" value="HTH_8"/>
    <property type="match status" value="1"/>
</dbReference>
<evidence type="ECO:0000259" key="7">
    <source>
        <dbReference type="PROSITE" id="PS50045"/>
    </source>
</evidence>
<dbReference type="EMBL" id="NRSJ01000004">
    <property type="protein sequence ID" value="MBK1703658.1"/>
    <property type="molecule type" value="Genomic_DNA"/>
</dbReference>
<dbReference type="Gene3D" id="3.40.50.2300">
    <property type="match status" value="1"/>
</dbReference>
<dbReference type="Proteomes" id="UP001296776">
    <property type="component" value="Unassembled WGS sequence"/>
</dbReference>
<dbReference type="InterPro" id="IPR001789">
    <property type="entry name" value="Sig_transdc_resp-reg_receiver"/>
</dbReference>
<dbReference type="InterPro" id="IPR025944">
    <property type="entry name" value="Sigma_54_int_dom_CS"/>
</dbReference>
<proteinExistence type="predicted"/>
<dbReference type="Gene3D" id="3.40.50.300">
    <property type="entry name" value="P-loop containing nucleotide triphosphate hydrolases"/>
    <property type="match status" value="1"/>
</dbReference>
<dbReference type="InterPro" id="IPR027417">
    <property type="entry name" value="P-loop_NTPase"/>
</dbReference>
<protein>
    <submittedName>
        <fullName evidence="9">Sigma-54-dependent Fis family transcriptional regulator</fullName>
    </submittedName>
</protein>
<organism evidence="9 10">
    <name type="scientific">Halochromatium glycolicum</name>
    <dbReference type="NCBI Taxonomy" id="85075"/>
    <lineage>
        <taxon>Bacteria</taxon>
        <taxon>Pseudomonadati</taxon>
        <taxon>Pseudomonadota</taxon>
        <taxon>Gammaproteobacteria</taxon>
        <taxon>Chromatiales</taxon>
        <taxon>Chromatiaceae</taxon>
        <taxon>Halochromatium</taxon>
    </lineage>
</organism>
<dbReference type="SUPFAM" id="SSF46689">
    <property type="entry name" value="Homeodomain-like"/>
    <property type="match status" value="1"/>
</dbReference>
<evidence type="ECO:0000256" key="6">
    <source>
        <dbReference type="PROSITE-ProRule" id="PRU00169"/>
    </source>
</evidence>
<accession>A0AAJ0U1Q4</accession>
<dbReference type="InterPro" id="IPR058031">
    <property type="entry name" value="AAA_lid_NorR"/>
</dbReference>
<dbReference type="InterPro" id="IPR025662">
    <property type="entry name" value="Sigma_54_int_dom_ATP-bd_1"/>
</dbReference>
<evidence type="ECO:0000256" key="1">
    <source>
        <dbReference type="ARBA" id="ARBA00022741"/>
    </source>
</evidence>
<dbReference type="PROSITE" id="PS00675">
    <property type="entry name" value="SIGMA54_INTERACT_1"/>
    <property type="match status" value="1"/>
</dbReference>
<keyword evidence="6" id="KW-0597">Phosphoprotein</keyword>
<evidence type="ECO:0000256" key="4">
    <source>
        <dbReference type="ARBA" id="ARBA00023125"/>
    </source>
</evidence>
<keyword evidence="2" id="KW-0067">ATP-binding</keyword>
<dbReference type="RefSeq" id="WP_200344819.1">
    <property type="nucleotide sequence ID" value="NZ_NRSJ01000004.1"/>
</dbReference>
<keyword evidence="3" id="KW-0805">Transcription regulation</keyword>
<feature type="modified residue" description="4-aspartylphosphate" evidence="6">
    <location>
        <position position="55"/>
    </location>
</feature>
<dbReference type="PROSITE" id="PS00688">
    <property type="entry name" value="SIGMA54_INTERACT_3"/>
    <property type="match status" value="1"/>
</dbReference>
<dbReference type="PROSITE" id="PS50045">
    <property type="entry name" value="SIGMA54_INTERACT_4"/>
    <property type="match status" value="1"/>
</dbReference>
<dbReference type="GO" id="GO:0043565">
    <property type="term" value="F:sequence-specific DNA binding"/>
    <property type="evidence" value="ECO:0007669"/>
    <property type="project" value="InterPro"/>
</dbReference>
<dbReference type="SMART" id="SM00382">
    <property type="entry name" value="AAA"/>
    <property type="match status" value="1"/>
</dbReference>
<dbReference type="PANTHER" id="PTHR32071:SF117">
    <property type="entry name" value="PTS-DEPENDENT DIHYDROXYACETONE KINASE OPERON REGULATORY PROTEIN-RELATED"/>
    <property type="match status" value="1"/>
</dbReference>
<keyword evidence="4" id="KW-0238">DNA-binding</keyword>
<reference evidence="9" key="1">
    <citation type="submission" date="2017-08" db="EMBL/GenBank/DDBJ databases">
        <authorList>
            <person name="Imhoff J.F."/>
            <person name="Rahn T."/>
            <person name="Kuenzel S."/>
            <person name="Neulinger S.C."/>
        </authorList>
    </citation>
    <scope>NUCLEOTIDE SEQUENCE</scope>
    <source>
        <strain evidence="9">DSM 11080</strain>
    </source>
</reference>
<dbReference type="GO" id="GO:0005524">
    <property type="term" value="F:ATP binding"/>
    <property type="evidence" value="ECO:0007669"/>
    <property type="project" value="UniProtKB-KW"/>
</dbReference>
<dbReference type="InterPro" id="IPR009057">
    <property type="entry name" value="Homeodomain-like_sf"/>
</dbReference>
<evidence type="ECO:0000256" key="3">
    <source>
        <dbReference type="ARBA" id="ARBA00023015"/>
    </source>
</evidence>
<comment type="caution">
    <text evidence="9">The sequence shown here is derived from an EMBL/GenBank/DDBJ whole genome shotgun (WGS) entry which is preliminary data.</text>
</comment>
<gene>
    <name evidence="9" type="ORF">CKO40_03620</name>
</gene>
<evidence type="ECO:0000259" key="8">
    <source>
        <dbReference type="PROSITE" id="PS50110"/>
    </source>
</evidence>
<dbReference type="Pfam" id="PF00158">
    <property type="entry name" value="Sigma54_activat"/>
    <property type="match status" value="1"/>
</dbReference>
<dbReference type="SUPFAM" id="SSF52172">
    <property type="entry name" value="CheY-like"/>
    <property type="match status" value="1"/>
</dbReference>
<dbReference type="AlphaFoldDB" id="A0AAJ0U1Q4"/>
<evidence type="ECO:0000256" key="5">
    <source>
        <dbReference type="ARBA" id="ARBA00023163"/>
    </source>
</evidence>
<dbReference type="Gene3D" id="1.10.8.60">
    <property type="match status" value="1"/>
</dbReference>
<evidence type="ECO:0000313" key="10">
    <source>
        <dbReference type="Proteomes" id="UP001296776"/>
    </source>
</evidence>
<dbReference type="SMART" id="SM00448">
    <property type="entry name" value="REC"/>
    <property type="match status" value="1"/>
</dbReference>
<dbReference type="PROSITE" id="PS00676">
    <property type="entry name" value="SIGMA54_INTERACT_2"/>
    <property type="match status" value="1"/>
</dbReference>
<dbReference type="InterPro" id="IPR003593">
    <property type="entry name" value="AAA+_ATPase"/>
</dbReference>
<dbReference type="InterPro" id="IPR025943">
    <property type="entry name" value="Sigma_54_int_dom_ATP-bd_2"/>
</dbReference>
<dbReference type="InterPro" id="IPR002197">
    <property type="entry name" value="HTH_Fis"/>
</dbReference>
<dbReference type="InterPro" id="IPR011006">
    <property type="entry name" value="CheY-like_superfamily"/>
</dbReference>
<dbReference type="GO" id="GO:0000160">
    <property type="term" value="P:phosphorelay signal transduction system"/>
    <property type="evidence" value="ECO:0007669"/>
    <property type="project" value="InterPro"/>
</dbReference>
<feature type="domain" description="Response regulatory" evidence="8">
    <location>
        <begin position="7"/>
        <end position="121"/>
    </location>
</feature>
<dbReference type="InterPro" id="IPR002078">
    <property type="entry name" value="Sigma_54_int"/>
</dbReference>
<reference evidence="9" key="2">
    <citation type="journal article" date="2020" name="Microorganisms">
        <title>Osmotic Adaptation and Compatible Solute Biosynthesis of Phototrophic Bacteria as Revealed from Genome Analyses.</title>
        <authorList>
            <person name="Imhoff J.F."/>
            <person name="Rahn T."/>
            <person name="Kunzel S."/>
            <person name="Keller A."/>
            <person name="Neulinger S.C."/>
        </authorList>
    </citation>
    <scope>NUCLEOTIDE SEQUENCE</scope>
    <source>
        <strain evidence="9">DSM 11080</strain>
    </source>
</reference>
<sequence>MADSRPTVLLVDDEPLSLETMTRILDERFDVRSALDAEQAERILTEEWVQVVVSDQRMPGTTGVELLAIVRERWPDVVRIIISGYTDAEDIIDGINRAGIYQYITKPWHPENLLLTLDNACRLYQLQRENERLALENRMSAASLERRLSQQRKQVRRNFRLDAVVRGPNSPLHAVCDQLARVAPYDIPVLLTGESGTGKELFARALHYNSLRAERPFVAENCGALPDQLLESELFGHRRGAFTGAVADRVGLFEQADGGTIFLDEIGDVSPAFQVKLLRVLQEGEIRPLGTNQSRRIDVRVVAATNRDLDQAMADGCFRPDLYYRLAGVTLQLPPLRERPMDIAPLCERLIENTAAAFGIAQPELTEAALAQLEHYPWPGNVRELANEIQRLLVLGNGRPRLGVDELSPRIRGASAGEAGMVPPNASSCAAQDEVTVTAAALSLKDRVEQLERQILCETLEQCGWNKSRAAQMLDLSRVGLNKKLERYRLKQTAG</sequence>
<dbReference type="Gene3D" id="1.10.10.60">
    <property type="entry name" value="Homeodomain-like"/>
    <property type="match status" value="1"/>
</dbReference>
<dbReference type="SUPFAM" id="SSF52540">
    <property type="entry name" value="P-loop containing nucleoside triphosphate hydrolases"/>
    <property type="match status" value="1"/>
</dbReference>
<dbReference type="PRINTS" id="PR01590">
    <property type="entry name" value="HTHFIS"/>
</dbReference>
<keyword evidence="5" id="KW-0804">Transcription</keyword>